<gene>
    <name evidence="9" type="ORF">EJ08DRAFT_611577</name>
</gene>
<evidence type="ECO:0000259" key="6">
    <source>
        <dbReference type="Pfam" id="PF00732"/>
    </source>
</evidence>
<feature type="domain" description="FAD-dependent oxidoreductase 2 FAD-binding" evidence="7">
    <location>
        <begin position="229"/>
        <end position="259"/>
    </location>
</feature>
<sequence length="756" mass="83433">MTEPELRTSPVAIKASPVPPLPTEDPLTKDQWRTLLAFADTVIPCIVSADSGHVSPSVRTLPNEQYASTIVKIENFALEGGQTGLAKAYLEERPSQLPQFVDQLYRFIGLYTPHELRKMLAFGLDTLNYRASAIVMTGHFTPFADQPVHIREQILQTWSTARIPLFRQLFKQLTLLVKQNWVKSSYTLYDLLNFPRIPFHGKPGKNYDFEFIQIPPTREEEDAEVLETDVVIVGSGCGSCVAAKNLAEAGNRVVVVDKSYFWPAEHLPMPEPDGWVHMFMSGGALFSDDSSTCVTAGQTFGGGGTVNWSASLQTQGFVRREWAAQGLPFFTSSDFQDSLDRVCTRMGVSTDYIKHNKSNDVLLEGARKLGWAAKAVPQNTGGKQHYCGYCTFGCGACEKQGPVVSFLPDAARAGCKFMEGFDVQKVLFDNVKGRKIAIGVEGTWTSRDENAGVAGEPLVKRKVIIKAKRVIISAGTMQSPLILLRSGLKNKWIGRNLRLHPVSFVGAIYDEEVRPWEGGILTAVVNEFENQDGKGHGTKLEAVTMMPTAWLSFLPWSGGVNYKLLAPRMKNMVGHFAIQRDTGSGRVYPDPTDGRCRYQYSPTKTDRKHIVEGTLAVAKINYIMGAREIFTTIPNTSTFIRPEIIETDSEGSGINCPTFNAWLDEVRRRGVPDPDTNFMSAHQMGTNKMAASPKDGVVDPKGRVWEVDEGLYVADASVFPSASGVNPMVTNMAISDWISNNIVKDLRRGDGVRAAL</sequence>
<dbReference type="GO" id="GO:0050660">
    <property type="term" value="F:flavin adenine dinucleotide binding"/>
    <property type="evidence" value="ECO:0007669"/>
    <property type="project" value="InterPro"/>
</dbReference>
<name>A0A9P4NSQ1_9PEZI</name>
<dbReference type="PANTHER" id="PTHR46056">
    <property type="entry name" value="LONG-CHAIN-ALCOHOL OXIDASE"/>
    <property type="match status" value="1"/>
</dbReference>
<keyword evidence="3" id="KW-0274">FAD</keyword>
<dbReference type="GO" id="GO:0016614">
    <property type="term" value="F:oxidoreductase activity, acting on CH-OH group of donors"/>
    <property type="evidence" value="ECO:0007669"/>
    <property type="project" value="InterPro"/>
</dbReference>
<evidence type="ECO:0000256" key="4">
    <source>
        <dbReference type="ARBA" id="ARBA00023002"/>
    </source>
</evidence>
<evidence type="ECO:0000256" key="3">
    <source>
        <dbReference type="ARBA" id="ARBA00022827"/>
    </source>
</evidence>
<dbReference type="Pfam" id="PF00732">
    <property type="entry name" value="GMC_oxred_N"/>
    <property type="match status" value="1"/>
</dbReference>
<dbReference type="EMBL" id="MU007035">
    <property type="protein sequence ID" value="KAF2430965.1"/>
    <property type="molecule type" value="Genomic_DNA"/>
</dbReference>
<comment type="similarity">
    <text evidence="1">Belongs to the GMC oxidoreductase family.</text>
</comment>
<dbReference type="InterPro" id="IPR003953">
    <property type="entry name" value="FAD-dep_OxRdtase_2_FAD-bd"/>
</dbReference>
<keyword evidence="4" id="KW-0560">Oxidoreductase</keyword>
<dbReference type="OrthoDB" id="269227at2759"/>
<reference evidence="9" key="1">
    <citation type="journal article" date="2020" name="Stud. Mycol.">
        <title>101 Dothideomycetes genomes: a test case for predicting lifestyles and emergence of pathogens.</title>
        <authorList>
            <person name="Haridas S."/>
            <person name="Albert R."/>
            <person name="Binder M."/>
            <person name="Bloem J."/>
            <person name="Labutti K."/>
            <person name="Salamov A."/>
            <person name="Andreopoulos B."/>
            <person name="Baker S."/>
            <person name="Barry K."/>
            <person name="Bills G."/>
            <person name="Bluhm B."/>
            <person name="Cannon C."/>
            <person name="Castanera R."/>
            <person name="Culley D."/>
            <person name="Daum C."/>
            <person name="Ezra D."/>
            <person name="Gonzalez J."/>
            <person name="Henrissat B."/>
            <person name="Kuo A."/>
            <person name="Liang C."/>
            <person name="Lipzen A."/>
            <person name="Lutzoni F."/>
            <person name="Magnuson J."/>
            <person name="Mondo S."/>
            <person name="Nolan M."/>
            <person name="Ohm R."/>
            <person name="Pangilinan J."/>
            <person name="Park H.-J."/>
            <person name="Ramirez L."/>
            <person name="Alfaro M."/>
            <person name="Sun H."/>
            <person name="Tritt A."/>
            <person name="Yoshinaga Y."/>
            <person name="Zwiers L.-H."/>
            <person name="Turgeon B."/>
            <person name="Goodwin S."/>
            <person name="Spatafora J."/>
            <person name="Crous P."/>
            <person name="Grigoriev I."/>
        </authorList>
    </citation>
    <scope>NUCLEOTIDE SEQUENCE</scope>
    <source>
        <strain evidence="9">CBS 130266</strain>
    </source>
</reference>
<evidence type="ECO:0000259" key="8">
    <source>
        <dbReference type="Pfam" id="PF05199"/>
    </source>
</evidence>
<organism evidence="9 10">
    <name type="scientific">Tothia fuscella</name>
    <dbReference type="NCBI Taxonomy" id="1048955"/>
    <lineage>
        <taxon>Eukaryota</taxon>
        <taxon>Fungi</taxon>
        <taxon>Dikarya</taxon>
        <taxon>Ascomycota</taxon>
        <taxon>Pezizomycotina</taxon>
        <taxon>Dothideomycetes</taxon>
        <taxon>Pleosporomycetidae</taxon>
        <taxon>Venturiales</taxon>
        <taxon>Cylindrosympodiaceae</taxon>
        <taxon>Tothia</taxon>
    </lineage>
</organism>
<evidence type="ECO:0000256" key="5">
    <source>
        <dbReference type="SAM" id="MobiDB-lite"/>
    </source>
</evidence>
<dbReference type="Gene3D" id="3.50.50.60">
    <property type="entry name" value="FAD/NAD(P)-binding domain"/>
    <property type="match status" value="2"/>
</dbReference>
<dbReference type="Pfam" id="PF00890">
    <property type="entry name" value="FAD_binding_2"/>
    <property type="match status" value="1"/>
</dbReference>
<keyword evidence="10" id="KW-1185">Reference proteome</keyword>
<dbReference type="InterPro" id="IPR000172">
    <property type="entry name" value="GMC_OxRdtase_N"/>
</dbReference>
<protein>
    <submittedName>
        <fullName evidence="9">Long-chain fatty alcohol dehydrogenase</fullName>
    </submittedName>
</protein>
<keyword evidence="2" id="KW-0285">Flavoprotein</keyword>
<evidence type="ECO:0000256" key="2">
    <source>
        <dbReference type="ARBA" id="ARBA00022630"/>
    </source>
</evidence>
<comment type="caution">
    <text evidence="9">The sequence shown here is derived from an EMBL/GenBank/DDBJ whole genome shotgun (WGS) entry which is preliminary data.</text>
</comment>
<dbReference type="InterPro" id="IPR007867">
    <property type="entry name" value="GMC_OxRtase_C"/>
</dbReference>
<dbReference type="Proteomes" id="UP000800235">
    <property type="component" value="Unassembled WGS sequence"/>
</dbReference>
<feature type="domain" description="Glucose-methanol-choline oxidoreductase C-terminal" evidence="8">
    <location>
        <begin position="586"/>
        <end position="734"/>
    </location>
</feature>
<dbReference type="InterPro" id="IPR036188">
    <property type="entry name" value="FAD/NAD-bd_sf"/>
</dbReference>
<evidence type="ECO:0000313" key="9">
    <source>
        <dbReference type="EMBL" id="KAF2430965.1"/>
    </source>
</evidence>
<evidence type="ECO:0000259" key="7">
    <source>
        <dbReference type="Pfam" id="PF00890"/>
    </source>
</evidence>
<proteinExistence type="inferred from homology"/>
<feature type="domain" description="Glucose-methanol-choline oxidoreductase N-terminal" evidence="6">
    <location>
        <begin position="278"/>
        <end position="502"/>
    </location>
</feature>
<evidence type="ECO:0000256" key="1">
    <source>
        <dbReference type="ARBA" id="ARBA00010790"/>
    </source>
</evidence>
<accession>A0A9P4NSQ1</accession>
<dbReference type="PANTHER" id="PTHR46056:SF12">
    <property type="entry name" value="LONG-CHAIN-ALCOHOL OXIDASE"/>
    <property type="match status" value="1"/>
</dbReference>
<evidence type="ECO:0000313" key="10">
    <source>
        <dbReference type="Proteomes" id="UP000800235"/>
    </source>
</evidence>
<dbReference type="AlphaFoldDB" id="A0A9P4NSQ1"/>
<feature type="region of interest" description="Disordered" evidence="5">
    <location>
        <begin position="1"/>
        <end position="25"/>
    </location>
</feature>
<dbReference type="SUPFAM" id="SSF51905">
    <property type="entry name" value="FAD/NAD(P)-binding domain"/>
    <property type="match status" value="1"/>
</dbReference>
<dbReference type="Pfam" id="PF05199">
    <property type="entry name" value="GMC_oxred_C"/>
    <property type="match status" value="1"/>
</dbReference>